<dbReference type="InterPro" id="IPR050554">
    <property type="entry name" value="Met_Synthase/Corrinoid"/>
</dbReference>
<dbReference type="InterPro" id="IPR006158">
    <property type="entry name" value="Cobalamin-bd"/>
</dbReference>
<dbReference type="Pfam" id="PF02607">
    <property type="entry name" value="B12-binding_2"/>
    <property type="match status" value="1"/>
</dbReference>
<evidence type="ECO:0000256" key="11">
    <source>
        <dbReference type="ARBA" id="ARBA00022679"/>
    </source>
</evidence>
<feature type="binding site" evidence="23">
    <location>
        <position position="714"/>
    </location>
    <ligand>
        <name>methylcob(III)alamin</name>
        <dbReference type="ChEBI" id="CHEBI:28115"/>
    </ligand>
</feature>
<comment type="domain">
    <text evidence="21">Modular enzyme with four functionally distinct domains. The isolated Hcy-binding domain catalyzes methyl transfer from free methylcobalamin to homocysteine. The Hcy-binding domain in association with the pterin-binding domain catalyzes the methylation of cob(I)alamin by methyltetrahydrofolate and the methylation of homocysteine. The B12-binding domain binds the cofactor. The AdoMet activation domain binds S-adenosyl-L-methionine. Under aerobic conditions cob(I)alamin can be converted to inactive cob(II)alamin. Reductive methylation by S-adenosyl-L-methionine and flavodoxin regenerates methylcobalamin.</text>
</comment>
<dbReference type="GO" id="GO:0050667">
    <property type="term" value="P:homocysteine metabolic process"/>
    <property type="evidence" value="ECO:0007669"/>
    <property type="project" value="TreeGrafter"/>
</dbReference>
<dbReference type="AlphaFoldDB" id="A0A5C6AGM4"/>
<evidence type="ECO:0000256" key="12">
    <source>
        <dbReference type="ARBA" id="ARBA00022691"/>
    </source>
</evidence>
<dbReference type="PROSITE" id="PS50972">
    <property type="entry name" value="PTERIN_BINDING"/>
    <property type="match status" value="1"/>
</dbReference>
<dbReference type="PROSITE" id="PS50974">
    <property type="entry name" value="ADOMET_ACTIVATION"/>
    <property type="match status" value="1"/>
</dbReference>
<comment type="pathway">
    <text evidence="4 21">Amino-acid biosynthesis; L-methionine biosynthesis via de novo pathway; L-methionine from L-homocysteine (MetH route): step 1/1.</text>
</comment>
<dbReference type="SUPFAM" id="SSF82282">
    <property type="entry name" value="Homocysteine S-methyltransferase"/>
    <property type="match status" value="1"/>
</dbReference>
<evidence type="ECO:0000256" key="6">
    <source>
        <dbReference type="ARBA" id="ARBA00012032"/>
    </source>
</evidence>
<evidence type="ECO:0000256" key="14">
    <source>
        <dbReference type="ARBA" id="ARBA00022737"/>
    </source>
</evidence>
<dbReference type="InterPro" id="IPR036594">
    <property type="entry name" value="Meth_synthase_dom"/>
</dbReference>
<keyword evidence="31" id="KW-1185">Reference proteome</keyword>
<dbReference type="InterPro" id="IPR000489">
    <property type="entry name" value="Pterin-binding_dom"/>
</dbReference>
<keyword evidence="15 21" id="KW-0862">Zinc</keyword>
<evidence type="ECO:0000259" key="28">
    <source>
        <dbReference type="PROSITE" id="PS51332"/>
    </source>
</evidence>
<dbReference type="PROSITE" id="PS51337">
    <property type="entry name" value="B12_BINDING_NTER"/>
    <property type="match status" value="1"/>
</dbReference>
<dbReference type="CDD" id="cd00740">
    <property type="entry name" value="MeTr"/>
    <property type="match status" value="1"/>
</dbReference>
<comment type="cofactor">
    <cofactor evidence="3 21 22">
        <name>methylcob(III)alamin</name>
        <dbReference type="ChEBI" id="CHEBI:28115"/>
    </cofactor>
</comment>
<dbReference type="Gene3D" id="3.40.50.280">
    <property type="entry name" value="Cobalamin-binding domain"/>
    <property type="match status" value="1"/>
</dbReference>
<dbReference type="SUPFAM" id="SSF51717">
    <property type="entry name" value="Dihydropteroate synthetase-like"/>
    <property type="match status" value="1"/>
</dbReference>
<feature type="binding site" evidence="23">
    <location>
        <position position="832"/>
    </location>
    <ligand>
        <name>methylcob(III)alamin</name>
        <dbReference type="ChEBI" id="CHEBI:28115"/>
    </ligand>
</feature>
<protein>
    <recommendedName>
        <fullName evidence="7 20">Methionine synthase</fullName>
        <ecNumber evidence="6 20">2.1.1.13</ecNumber>
    </recommendedName>
    <alternativeName>
        <fullName evidence="19 21">5-methyltetrahydrofolate--homocysteine methyltransferase</fullName>
    </alternativeName>
</protein>
<evidence type="ECO:0000313" key="31">
    <source>
        <dbReference type="Proteomes" id="UP000317421"/>
    </source>
</evidence>
<dbReference type="NCBIfam" id="NF007024">
    <property type="entry name" value="PRK09490.1"/>
    <property type="match status" value="1"/>
</dbReference>
<feature type="binding site" evidence="23">
    <location>
        <position position="828"/>
    </location>
    <ligand>
        <name>methylcob(III)alamin</name>
        <dbReference type="ChEBI" id="CHEBI:28115"/>
    </ligand>
</feature>
<dbReference type="FunFam" id="1.10.1240.10:FF:000001">
    <property type="entry name" value="Methionine synthase"/>
    <property type="match status" value="1"/>
</dbReference>
<dbReference type="Gene3D" id="3.20.20.330">
    <property type="entry name" value="Homocysteine-binding-like domain"/>
    <property type="match status" value="1"/>
</dbReference>
<keyword evidence="17 21" id="KW-0170">Cobalt</keyword>
<dbReference type="GO" id="GO:0005829">
    <property type="term" value="C:cytosol"/>
    <property type="evidence" value="ECO:0007669"/>
    <property type="project" value="TreeGrafter"/>
</dbReference>
<dbReference type="Gene3D" id="3.10.196.10">
    <property type="entry name" value="Vitamin B12-dependent methionine synthase, activation domain"/>
    <property type="match status" value="1"/>
</dbReference>
<keyword evidence="16 21" id="KW-0486">Methionine biosynthesis</keyword>
<dbReference type="CDD" id="cd02069">
    <property type="entry name" value="methionine_synthase_B12_BD"/>
    <property type="match status" value="1"/>
</dbReference>
<dbReference type="NCBIfam" id="TIGR02082">
    <property type="entry name" value="metH"/>
    <property type="match status" value="1"/>
</dbReference>
<feature type="domain" description="B12-binding" evidence="28">
    <location>
        <begin position="770"/>
        <end position="910"/>
    </location>
</feature>
<proteinExistence type="inferred from homology"/>
<evidence type="ECO:0000256" key="19">
    <source>
        <dbReference type="ARBA" id="ARBA00031040"/>
    </source>
</evidence>
<dbReference type="InterPro" id="IPR011822">
    <property type="entry name" value="MetH"/>
</dbReference>
<organism evidence="30 31">
    <name type="scientific">Botrimarina colliarenosi</name>
    <dbReference type="NCBI Taxonomy" id="2528001"/>
    <lineage>
        <taxon>Bacteria</taxon>
        <taxon>Pseudomonadati</taxon>
        <taxon>Planctomycetota</taxon>
        <taxon>Planctomycetia</taxon>
        <taxon>Pirellulales</taxon>
        <taxon>Lacipirellulaceae</taxon>
        <taxon>Botrimarina</taxon>
    </lineage>
</organism>
<dbReference type="SUPFAM" id="SSF56507">
    <property type="entry name" value="Methionine synthase activation domain-like"/>
    <property type="match status" value="1"/>
</dbReference>
<evidence type="ECO:0000256" key="3">
    <source>
        <dbReference type="ARBA" id="ARBA00001956"/>
    </source>
</evidence>
<dbReference type="GO" id="GO:0032259">
    <property type="term" value="P:methylation"/>
    <property type="evidence" value="ECO:0007669"/>
    <property type="project" value="UniProtKB-KW"/>
</dbReference>
<keyword evidence="10 21" id="KW-0846">Cobalamin</keyword>
<evidence type="ECO:0000256" key="9">
    <source>
        <dbReference type="ARBA" id="ARBA00022605"/>
    </source>
</evidence>
<evidence type="ECO:0000256" key="7">
    <source>
        <dbReference type="ARBA" id="ARBA00013998"/>
    </source>
</evidence>
<evidence type="ECO:0000256" key="8">
    <source>
        <dbReference type="ARBA" id="ARBA00022603"/>
    </source>
</evidence>
<evidence type="ECO:0000256" key="5">
    <source>
        <dbReference type="ARBA" id="ARBA00010398"/>
    </source>
</evidence>
<dbReference type="PANTHER" id="PTHR45833">
    <property type="entry name" value="METHIONINE SYNTHASE"/>
    <property type="match status" value="1"/>
</dbReference>
<dbReference type="InterPro" id="IPR036724">
    <property type="entry name" value="Cobalamin-bd_sf"/>
</dbReference>
<dbReference type="InterPro" id="IPR011005">
    <property type="entry name" value="Dihydropteroate_synth-like_sf"/>
</dbReference>
<feature type="binding site" evidence="22 24">
    <location>
        <position position="323"/>
    </location>
    <ligand>
        <name>Zn(2+)</name>
        <dbReference type="ChEBI" id="CHEBI:29105"/>
    </ligand>
</feature>
<dbReference type="Pfam" id="PF02310">
    <property type="entry name" value="B12-binding"/>
    <property type="match status" value="1"/>
</dbReference>
<evidence type="ECO:0000256" key="15">
    <source>
        <dbReference type="ARBA" id="ARBA00022833"/>
    </source>
</evidence>
<dbReference type="FunFam" id="3.20.20.20:FF:000002">
    <property type="entry name" value="Methionine synthase"/>
    <property type="match status" value="1"/>
</dbReference>
<comment type="similarity">
    <text evidence="5">Belongs to the vitamin-B12 dependent methionine synthase family.</text>
</comment>
<keyword evidence="14" id="KW-0677">Repeat</keyword>
<comment type="caution">
    <text evidence="30">The sequence shown here is derived from an EMBL/GenBank/DDBJ whole genome shotgun (WGS) entry which is preliminary data.</text>
</comment>
<evidence type="ECO:0000259" key="27">
    <source>
        <dbReference type="PROSITE" id="PS50974"/>
    </source>
</evidence>
<dbReference type="InterPro" id="IPR037010">
    <property type="entry name" value="VitB12-dep_Met_synth_activ_sf"/>
</dbReference>
<evidence type="ECO:0000256" key="17">
    <source>
        <dbReference type="ARBA" id="ARBA00023285"/>
    </source>
</evidence>
<evidence type="ECO:0000256" key="20">
    <source>
        <dbReference type="NCBIfam" id="TIGR02082"/>
    </source>
</evidence>
<evidence type="ECO:0000256" key="16">
    <source>
        <dbReference type="ARBA" id="ARBA00023167"/>
    </source>
</evidence>
<evidence type="ECO:0000256" key="10">
    <source>
        <dbReference type="ARBA" id="ARBA00022628"/>
    </source>
</evidence>
<feature type="domain" description="AdoMet activation" evidence="27">
    <location>
        <begin position="925"/>
        <end position="1256"/>
    </location>
</feature>
<dbReference type="Pfam" id="PF02965">
    <property type="entry name" value="Met_synt_B12"/>
    <property type="match status" value="1"/>
</dbReference>
<evidence type="ECO:0000256" key="21">
    <source>
        <dbReference type="PIRNR" id="PIRNR000381"/>
    </source>
</evidence>
<dbReference type="GO" id="GO:0046653">
    <property type="term" value="P:tetrahydrofolate metabolic process"/>
    <property type="evidence" value="ECO:0007669"/>
    <property type="project" value="TreeGrafter"/>
</dbReference>
<dbReference type="Gene3D" id="3.20.20.20">
    <property type="entry name" value="Dihydropteroate synthase-like"/>
    <property type="match status" value="1"/>
</dbReference>
<feature type="binding site" evidence="22 24">
    <location>
        <position position="322"/>
    </location>
    <ligand>
        <name>Zn(2+)</name>
        <dbReference type="ChEBI" id="CHEBI:29105"/>
    </ligand>
</feature>
<evidence type="ECO:0000256" key="2">
    <source>
        <dbReference type="ARBA" id="ARBA00001947"/>
    </source>
</evidence>
<evidence type="ECO:0000256" key="4">
    <source>
        <dbReference type="ARBA" id="ARBA00005178"/>
    </source>
</evidence>
<feature type="binding site" evidence="23">
    <location>
        <position position="975"/>
    </location>
    <ligand>
        <name>S-adenosyl-L-methionine</name>
        <dbReference type="ChEBI" id="CHEBI:59789"/>
    </ligand>
</feature>
<dbReference type="Gene3D" id="1.10.288.10">
    <property type="entry name" value="Cobalamin-dependent Methionine Synthase, domain 2"/>
    <property type="match status" value="1"/>
</dbReference>
<dbReference type="OrthoDB" id="9803687at2"/>
<comment type="function">
    <text evidence="18 21">Catalyzes the transfer of a methyl group from methyl-cobalamin to homocysteine, yielding enzyme-bound cob(I)alamin and methionine. Subsequently, remethylates the cofactor using methyltetrahydrofolate.</text>
</comment>
<feature type="binding site" evidence="22 24">
    <location>
        <position position="259"/>
    </location>
    <ligand>
        <name>Zn(2+)</name>
        <dbReference type="ChEBI" id="CHEBI:29105"/>
    </ligand>
</feature>
<feature type="binding site" evidence="23">
    <location>
        <begin position="780"/>
        <end position="784"/>
    </location>
    <ligand>
        <name>methylcob(III)alamin</name>
        <dbReference type="ChEBI" id="CHEBI:28115"/>
    </ligand>
</feature>
<dbReference type="Gene3D" id="1.10.1240.10">
    <property type="entry name" value="Methionine synthase domain"/>
    <property type="match status" value="1"/>
</dbReference>
<dbReference type="GO" id="GO:0008270">
    <property type="term" value="F:zinc ion binding"/>
    <property type="evidence" value="ECO:0007669"/>
    <property type="project" value="UniProtKB-UniRule"/>
</dbReference>
<dbReference type="GO" id="GO:0008705">
    <property type="term" value="F:methionine synthase activity"/>
    <property type="evidence" value="ECO:0007669"/>
    <property type="project" value="UniProtKB-UniRule"/>
</dbReference>
<feature type="binding site" description="axial binding residue" evidence="22">
    <location>
        <position position="783"/>
    </location>
    <ligand>
        <name>methylcob(III)alamin</name>
        <dbReference type="ChEBI" id="CHEBI:28115"/>
    </ligand>
    <ligandPart>
        <name>Co</name>
        <dbReference type="ChEBI" id="CHEBI:27638"/>
    </ligandPart>
</feature>
<dbReference type="InterPro" id="IPR004223">
    <property type="entry name" value="VitB12-dep_Met_synth_activ_dom"/>
</dbReference>
<dbReference type="UniPathway" id="UPA00051">
    <property type="reaction ID" value="UER00081"/>
</dbReference>
<reference evidence="30 31" key="1">
    <citation type="submission" date="2019-02" db="EMBL/GenBank/DDBJ databases">
        <title>Deep-cultivation of Planctomycetes and their phenomic and genomic characterization uncovers novel biology.</title>
        <authorList>
            <person name="Wiegand S."/>
            <person name="Jogler M."/>
            <person name="Boedeker C."/>
            <person name="Pinto D."/>
            <person name="Vollmers J."/>
            <person name="Rivas-Marin E."/>
            <person name="Kohn T."/>
            <person name="Peeters S.H."/>
            <person name="Heuer A."/>
            <person name="Rast P."/>
            <person name="Oberbeckmann S."/>
            <person name="Bunk B."/>
            <person name="Jeske O."/>
            <person name="Meyerdierks A."/>
            <person name="Storesund J.E."/>
            <person name="Kallscheuer N."/>
            <person name="Luecker S."/>
            <person name="Lage O.M."/>
            <person name="Pohl T."/>
            <person name="Merkel B.J."/>
            <person name="Hornburger P."/>
            <person name="Mueller R.-W."/>
            <person name="Bruemmer F."/>
            <person name="Labrenz M."/>
            <person name="Spormann A.M."/>
            <person name="Op Den Camp H."/>
            <person name="Overmann J."/>
            <person name="Amann R."/>
            <person name="Jetten M.S.M."/>
            <person name="Mascher T."/>
            <person name="Medema M.H."/>
            <person name="Devos D.P."/>
            <person name="Kaster A.-K."/>
            <person name="Ovreas L."/>
            <person name="Rohde M."/>
            <person name="Galperin M.Y."/>
            <person name="Jogler C."/>
        </authorList>
    </citation>
    <scope>NUCLEOTIDE SEQUENCE [LARGE SCALE GENOMIC DNA]</scope>
    <source>
        <strain evidence="30 31">Pla108</strain>
    </source>
</reference>
<comment type="cofactor">
    <cofactor evidence="2 21 24">
        <name>Zn(2+)</name>
        <dbReference type="ChEBI" id="CHEBI:29105"/>
    </cofactor>
</comment>
<keyword evidence="13 21" id="KW-0479">Metal-binding</keyword>
<dbReference type="InterPro" id="IPR033706">
    <property type="entry name" value="Met_synthase_B12-bd"/>
</dbReference>
<evidence type="ECO:0000313" key="30">
    <source>
        <dbReference type="EMBL" id="TWT99192.1"/>
    </source>
</evidence>
<dbReference type="Pfam" id="PF02574">
    <property type="entry name" value="S-methyl_trans"/>
    <property type="match status" value="1"/>
</dbReference>
<evidence type="ECO:0000256" key="24">
    <source>
        <dbReference type="PROSITE-ProRule" id="PRU00333"/>
    </source>
</evidence>
<evidence type="ECO:0000259" key="29">
    <source>
        <dbReference type="PROSITE" id="PS51337"/>
    </source>
</evidence>
<evidence type="ECO:0000256" key="1">
    <source>
        <dbReference type="ARBA" id="ARBA00001700"/>
    </source>
</evidence>
<dbReference type="Pfam" id="PF00809">
    <property type="entry name" value="Pterin_bind"/>
    <property type="match status" value="1"/>
</dbReference>
<dbReference type="PROSITE" id="PS50970">
    <property type="entry name" value="HCY"/>
    <property type="match status" value="1"/>
</dbReference>
<dbReference type="FunFam" id="3.20.20.330:FF:000001">
    <property type="entry name" value="Methionine synthase"/>
    <property type="match status" value="1"/>
</dbReference>
<dbReference type="InterPro" id="IPR003726">
    <property type="entry name" value="HCY_dom"/>
</dbReference>
<dbReference type="SMART" id="SM01018">
    <property type="entry name" value="B12-binding_2"/>
    <property type="match status" value="1"/>
</dbReference>
<evidence type="ECO:0000259" key="26">
    <source>
        <dbReference type="PROSITE" id="PS50972"/>
    </source>
</evidence>
<feature type="domain" description="Hcy-binding" evidence="25">
    <location>
        <begin position="10"/>
        <end position="337"/>
    </location>
</feature>
<evidence type="ECO:0000259" key="25">
    <source>
        <dbReference type="PROSITE" id="PS50970"/>
    </source>
</evidence>
<keyword evidence="8 21" id="KW-0489">Methyltransferase</keyword>
<dbReference type="RefSeq" id="WP_146441473.1">
    <property type="nucleotide sequence ID" value="NZ_SJPR01000001.1"/>
</dbReference>
<dbReference type="GO" id="GO:0031419">
    <property type="term" value="F:cobalamin binding"/>
    <property type="evidence" value="ECO:0007669"/>
    <property type="project" value="UniProtKB-UniRule"/>
</dbReference>
<feature type="domain" description="B12-binding N-terminal" evidence="29">
    <location>
        <begin position="670"/>
        <end position="764"/>
    </location>
</feature>
<dbReference type="PANTHER" id="PTHR45833:SF1">
    <property type="entry name" value="METHIONINE SYNTHASE"/>
    <property type="match status" value="1"/>
</dbReference>
<accession>A0A5C6AGM4</accession>
<evidence type="ECO:0000256" key="18">
    <source>
        <dbReference type="ARBA" id="ARBA00025552"/>
    </source>
</evidence>
<evidence type="ECO:0000256" key="22">
    <source>
        <dbReference type="PIRSR" id="PIRSR000381-1"/>
    </source>
</evidence>
<sequence length="1256" mass="137377">MPLEAAADQTELLQSLMAERVLLLDGATGTQTQALGIGEAEVRGERFADHHKDLKNFGDLLCLTRPEAVLTIHRRYLEAGSDIVETNTFGASPVGMLDFEFAEAGHDPLALCREINTAAIRLAKQACAEFTEKDPSKPRFVAGSIGPTSKQMAISTSVDDPSFRGTTFHTMADSYYEQVKAMVEAGVDILLAETAIDTLNLKACLFGMQRYFDDSGLRVPVMVSGSFDKAGGTFVSGQSVEAFWNALSHFPMLSIGMNCALGPDVMRPHLEELQRVATAPISCHPNAGLPNEMGQFDLSPAAMAKMVGEFADEGWVNIVGGCCGSGPEHIAAIADRLKDAKPHRRTEAPARLRLSGTQPMELRPDAPFLMIGERTNVTGSRKFARLIKEEQYEEAIEVAREQVANGANIIDVNMDEGLLDSETVMTKFLRLIAGEGDIAAVPVMIDSSKWSVLEAGLQAVQGKSIVNSISLKDGEEEFLRRARLCRAYGAAAVVMAFDEEGQAADEDSKVRICKRAYDLLIKPVEDGGAGFPPDDIIFDPNILTVATGIDEHNNYAVDFINATRRIKQECPGVKVSGGVSNISFSFRGNDAVREAMHSAFLYHAIRAGLDMGIVNAGQLAVYDEIDPKLKELVEDVLLNRQPRTEGESATERLVTFAETVKGQGGAKAVEDEAWREGTVEERLKHALIKGIVKYVEEDTEEARQKYPKCLRVIEGPLMDGMSVVGDLFGAGKMFLPQVVKSARVMKKSVAYLLPFMEEEKEEGDSSSSTRGTVLMATVKGDVHDIGKNIVGVVLGCNNFKVIDLGVMCSAEKILETAQTEGVDVIGLSGLITPSLDEMVHVAREMKRLGMSVPLLIGGATTSAKHTAVKIAPHYDSEKGSGGVTHVLDASRSVGVVEKLLSAEAREEFESQNRKLQADLVASYNKRQSVTLKPYAEAKAARFATDWQTVDIPTPEFTGVRVLEKFPLATLREFIDWSPFFQTWELRGKYPKIFEDATVGAEAKKLFADANALLDQIIAEDLLEARAVYGFFPAAADGEDIIVYSDDTRTAERCRFHCLRQQWERKGQKEFRSLVDYVAPVESGREDYVGGFAVTAGLGCSELAAKYDADHDDYNSIMVKALADRLAEAFAECLHKKVRGEWGYGKDEDLTNEDLIKESYRGIRPAPGYPSQPDHTEKRTLFDLLGAEEAAGVTLTESFAMQPAASVSGLYFAHPDVRYFSVDRISKEQVEDYAKRKGMSVAQVERWLAPNLGYEAS</sequence>
<feature type="binding site" evidence="23">
    <location>
        <begin position="1218"/>
        <end position="1219"/>
    </location>
    <ligand>
        <name>S-adenosyl-L-methionine</name>
        <dbReference type="ChEBI" id="CHEBI:59789"/>
    </ligand>
</feature>
<keyword evidence="9 21" id="KW-0028">Amino-acid biosynthesis</keyword>
<dbReference type="PIRSF" id="PIRSF000381">
    <property type="entry name" value="MetH"/>
    <property type="match status" value="1"/>
</dbReference>
<dbReference type="SUPFAM" id="SSF47644">
    <property type="entry name" value="Methionine synthase domain"/>
    <property type="match status" value="1"/>
</dbReference>
<dbReference type="PROSITE" id="PS51332">
    <property type="entry name" value="B12_BINDING"/>
    <property type="match status" value="1"/>
</dbReference>
<feature type="binding site" evidence="23">
    <location>
        <position position="1163"/>
    </location>
    <ligand>
        <name>S-adenosyl-L-methionine</name>
        <dbReference type="ChEBI" id="CHEBI:59789"/>
    </ligand>
</feature>
<gene>
    <name evidence="30" type="primary">metH</name>
    <name evidence="30" type="ORF">Pla108_01270</name>
</gene>
<evidence type="ECO:0000256" key="13">
    <source>
        <dbReference type="ARBA" id="ARBA00022723"/>
    </source>
</evidence>
<dbReference type="EC" id="2.1.1.13" evidence="6 20"/>
<keyword evidence="12 21" id="KW-0949">S-adenosyl-L-methionine</keyword>
<feature type="domain" description="Pterin-binding" evidence="26">
    <location>
        <begin position="368"/>
        <end position="634"/>
    </location>
</feature>
<dbReference type="EMBL" id="SJPR01000001">
    <property type="protein sequence ID" value="TWT99192.1"/>
    <property type="molecule type" value="Genomic_DNA"/>
</dbReference>
<dbReference type="Proteomes" id="UP000317421">
    <property type="component" value="Unassembled WGS sequence"/>
</dbReference>
<evidence type="ECO:0000256" key="23">
    <source>
        <dbReference type="PIRSR" id="PIRSR000381-2"/>
    </source>
</evidence>
<feature type="binding site" evidence="23">
    <location>
        <position position="889"/>
    </location>
    <ligand>
        <name>methylcob(III)alamin</name>
        <dbReference type="ChEBI" id="CHEBI:28115"/>
    </ligand>
</feature>
<name>A0A5C6AGM4_9BACT</name>
<dbReference type="SUPFAM" id="SSF52242">
    <property type="entry name" value="Cobalamin (vitamin B12)-binding domain"/>
    <property type="match status" value="1"/>
</dbReference>
<dbReference type="InterPro" id="IPR003759">
    <property type="entry name" value="Cbl-bd_cap"/>
</dbReference>
<keyword evidence="11 21" id="KW-0808">Transferase</keyword>
<dbReference type="InterPro" id="IPR036589">
    <property type="entry name" value="HCY_dom_sf"/>
</dbReference>
<comment type="catalytic activity">
    <reaction evidence="1 21">
        <text>(6S)-5-methyl-5,6,7,8-tetrahydrofolate + L-homocysteine = (6S)-5,6,7,8-tetrahydrofolate + L-methionine</text>
        <dbReference type="Rhea" id="RHEA:11172"/>
        <dbReference type="ChEBI" id="CHEBI:18608"/>
        <dbReference type="ChEBI" id="CHEBI:57453"/>
        <dbReference type="ChEBI" id="CHEBI:57844"/>
        <dbReference type="ChEBI" id="CHEBI:58199"/>
        <dbReference type="EC" id="2.1.1.13"/>
    </reaction>
</comment>